<feature type="domain" description="AMP-dependent synthetase/ligase" evidence="1">
    <location>
        <begin position="13"/>
        <end position="358"/>
    </location>
</feature>
<protein>
    <submittedName>
        <fullName evidence="3">Amino acid adenylation domain-containing protein</fullName>
    </submittedName>
</protein>
<dbReference type="CDD" id="cd12117">
    <property type="entry name" value="A_NRPS_Srf_like"/>
    <property type="match status" value="1"/>
</dbReference>
<dbReference type="SUPFAM" id="SSF56801">
    <property type="entry name" value="Acetyl-CoA synthetase-like"/>
    <property type="match status" value="1"/>
</dbReference>
<evidence type="ECO:0000313" key="4">
    <source>
        <dbReference type="Proteomes" id="UP001183246"/>
    </source>
</evidence>
<evidence type="ECO:0000259" key="2">
    <source>
        <dbReference type="Pfam" id="PF13193"/>
    </source>
</evidence>
<dbReference type="Pfam" id="PF00501">
    <property type="entry name" value="AMP-binding"/>
    <property type="match status" value="1"/>
</dbReference>
<dbReference type="NCBIfam" id="TIGR01733">
    <property type="entry name" value="AA-adenyl-dom"/>
    <property type="match status" value="1"/>
</dbReference>
<dbReference type="InterPro" id="IPR025110">
    <property type="entry name" value="AMP-bd_C"/>
</dbReference>
<organism evidence="3 4">
    <name type="scientific">Streptomyces litchfieldiae</name>
    <dbReference type="NCBI Taxonomy" id="3075543"/>
    <lineage>
        <taxon>Bacteria</taxon>
        <taxon>Bacillati</taxon>
        <taxon>Actinomycetota</taxon>
        <taxon>Actinomycetes</taxon>
        <taxon>Kitasatosporales</taxon>
        <taxon>Streptomycetaceae</taxon>
        <taxon>Streptomyces</taxon>
    </lineage>
</organism>
<dbReference type="InterPro" id="IPR020845">
    <property type="entry name" value="AMP-binding_CS"/>
</dbReference>
<dbReference type="InterPro" id="IPR000873">
    <property type="entry name" value="AMP-dep_synth/lig_dom"/>
</dbReference>
<proteinExistence type="predicted"/>
<dbReference type="Gene3D" id="3.30.300.30">
    <property type="match status" value="1"/>
</dbReference>
<accession>A0ABU2MS96</accession>
<dbReference type="Proteomes" id="UP001183246">
    <property type="component" value="Unassembled WGS sequence"/>
</dbReference>
<dbReference type="InterPro" id="IPR045851">
    <property type="entry name" value="AMP-bd_C_sf"/>
</dbReference>
<dbReference type="InterPro" id="IPR010071">
    <property type="entry name" value="AA_adenyl_dom"/>
</dbReference>
<evidence type="ECO:0000313" key="3">
    <source>
        <dbReference type="EMBL" id="MDT0343964.1"/>
    </source>
</evidence>
<dbReference type="EMBL" id="JAVREL010000008">
    <property type="protein sequence ID" value="MDT0343964.1"/>
    <property type="molecule type" value="Genomic_DNA"/>
</dbReference>
<dbReference type="PANTHER" id="PTHR45527:SF1">
    <property type="entry name" value="FATTY ACID SYNTHASE"/>
    <property type="match status" value="1"/>
</dbReference>
<evidence type="ECO:0000259" key="1">
    <source>
        <dbReference type="Pfam" id="PF00501"/>
    </source>
</evidence>
<dbReference type="PROSITE" id="PS00455">
    <property type="entry name" value="AMP_BINDING"/>
    <property type="match status" value="1"/>
</dbReference>
<dbReference type="Gene3D" id="2.30.38.10">
    <property type="entry name" value="Luciferase, Domain 3"/>
    <property type="match status" value="1"/>
</dbReference>
<keyword evidence="4" id="KW-1185">Reference proteome</keyword>
<dbReference type="Pfam" id="PF13193">
    <property type="entry name" value="AMP-binding_C"/>
    <property type="match status" value="1"/>
</dbReference>
<reference evidence="4" key="1">
    <citation type="submission" date="2023-07" db="EMBL/GenBank/DDBJ databases">
        <title>30 novel species of actinomycetes from the DSMZ collection.</title>
        <authorList>
            <person name="Nouioui I."/>
        </authorList>
    </citation>
    <scope>NUCLEOTIDE SEQUENCE [LARGE SCALE GENOMIC DNA]</scope>
    <source>
        <strain evidence="4">DSM 44938</strain>
    </source>
</reference>
<dbReference type="PANTHER" id="PTHR45527">
    <property type="entry name" value="NONRIBOSOMAL PEPTIDE SYNTHETASE"/>
    <property type="match status" value="1"/>
</dbReference>
<feature type="domain" description="AMP-binding enzyme C-terminal" evidence="2">
    <location>
        <begin position="416"/>
        <end position="491"/>
    </location>
</feature>
<gene>
    <name evidence="3" type="ORF">RM590_15255</name>
</gene>
<dbReference type="RefSeq" id="WP_311705101.1">
    <property type="nucleotide sequence ID" value="NZ_JAVREL010000008.1"/>
</dbReference>
<dbReference type="Gene3D" id="3.40.50.980">
    <property type="match status" value="2"/>
</dbReference>
<sequence length="503" mass="53298">MNALSPATIHGRFTTHVARRPDAVAVEWNGHKIGYAALDARANRLAHRLLRLGVGPESRVAVFQERTADLVVSLLAVVKAGAAYVPLHSGYPAARHSAVMADAGASVLLLDRATRAVGFGHDARVVVVDDDPALAAEPASDPGIAGHGSALACVMHTSGSTGTPKGVALPHRAVVHAADDACWVNGAHHRVLFHAPYAFDVSVYQVWVPLLTGGRIVVAPPEPLDGALLRSLLLRHELRAVHLTAGLFGVIAEEMPQALASLVEVHTGGDVISPNGVHRVLRACPGIRVQHQYGPTETTLFATHGELTGHWDSGRPLPLGQPRAGVRAYVLDETLRPVEPGTAGELFIAGDGVARGYWRRAALTAERFLPDPHGPPGARMYRTGDLVRVDDEGALQFLGRGDGQVKIRGYRVEVGEVEAAIEGQPGVSRAAVVVTRDPHGERQLVAYAVPEAGNAPSGRKIRMRAGRLLPDYMVPGVVRVVDALPLTPNGKVDRQALLDMSAA</sequence>
<name>A0ABU2MS96_9ACTN</name>
<comment type="caution">
    <text evidence="3">The sequence shown here is derived from an EMBL/GenBank/DDBJ whole genome shotgun (WGS) entry which is preliminary data.</text>
</comment>